<evidence type="ECO:0000256" key="1">
    <source>
        <dbReference type="ARBA" id="ARBA00022694"/>
    </source>
</evidence>
<name>A0AA49FJW3_9PROT</name>
<proteinExistence type="inferred from homology"/>
<dbReference type="InterPro" id="IPR014721">
    <property type="entry name" value="Ribsml_uS5_D2-typ_fold_subgr"/>
</dbReference>
<evidence type="ECO:0000256" key="2">
    <source>
        <dbReference type="ARBA" id="ARBA00022722"/>
    </source>
</evidence>
<dbReference type="InterPro" id="IPR020568">
    <property type="entry name" value="Ribosomal_Su5_D2-typ_SF"/>
</dbReference>
<keyword evidence="5 6" id="KW-0694">RNA-binding</keyword>
<dbReference type="InterPro" id="IPR000100">
    <property type="entry name" value="RNase_P"/>
</dbReference>
<evidence type="ECO:0000256" key="3">
    <source>
        <dbReference type="ARBA" id="ARBA00022759"/>
    </source>
</evidence>
<dbReference type="PANTHER" id="PTHR33992">
    <property type="entry name" value="RIBONUCLEASE P PROTEIN COMPONENT"/>
    <property type="match status" value="1"/>
</dbReference>
<evidence type="ECO:0000313" key="8">
    <source>
        <dbReference type="EMBL" id="WIM04883.1"/>
    </source>
</evidence>
<comment type="catalytic activity">
    <reaction evidence="6">
        <text>Endonucleolytic cleavage of RNA, removing 5'-extranucleotides from tRNA precursor.</text>
        <dbReference type="EC" id="3.1.26.5"/>
    </reaction>
</comment>
<dbReference type="PANTHER" id="PTHR33992:SF1">
    <property type="entry name" value="RIBONUCLEASE P PROTEIN COMPONENT"/>
    <property type="match status" value="1"/>
</dbReference>
<keyword evidence="3 6" id="KW-0255">Endonuclease</keyword>
<sequence>MSIDGHQLWLKRPTEFSAVSASRQAVRGENFELRFSRNHGNSPRLGFVIPKRLARRSVMRNLFKRLAREAFRHALPTLPMFDMVLRLTRKPAQDRLSDRDARRAWRGEIDALLTRIAP</sequence>
<dbReference type="GO" id="GO:0030677">
    <property type="term" value="C:ribonuclease P complex"/>
    <property type="evidence" value="ECO:0007669"/>
    <property type="project" value="TreeGrafter"/>
</dbReference>
<dbReference type="EC" id="3.1.26.5" evidence="6 7"/>
<protein>
    <recommendedName>
        <fullName evidence="6 7">Ribonuclease P protein component</fullName>
        <shortName evidence="6">RNase P protein</shortName>
        <shortName evidence="6">RNaseP protein</shortName>
        <ecNumber evidence="6 7">3.1.26.5</ecNumber>
    </recommendedName>
    <alternativeName>
        <fullName evidence="6">Protein C5</fullName>
    </alternativeName>
</protein>
<keyword evidence="4 6" id="KW-0378">Hydrolase</keyword>
<evidence type="ECO:0000256" key="7">
    <source>
        <dbReference type="NCBIfam" id="TIGR00188"/>
    </source>
</evidence>
<accession>A0AA49FJW3</accession>
<evidence type="ECO:0000256" key="6">
    <source>
        <dbReference type="HAMAP-Rule" id="MF_00227"/>
    </source>
</evidence>
<organism evidence="8">
    <name type="scientific">Candidatus Nitricoxidivorans perseverans</name>
    <dbReference type="NCBI Taxonomy" id="2975601"/>
    <lineage>
        <taxon>Bacteria</taxon>
        <taxon>Pseudomonadati</taxon>
        <taxon>Pseudomonadota</taxon>
        <taxon>Betaproteobacteria</taxon>
        <taxon>Nitrosomonadales</taxon>
        <taxon>Sterolibacteriaceae</taxon>
        <taxon>Candidatus Nitricoxidivorans</taxon>
    </lineage>
</organism>
<dbReference type="AlphaFoldDB" id="A0AA49FJW3"/>
<reference evidence="8" key="1">
    <citation type="journal article" date="2023" name="Nat. Microbiol.">
        <title>Enrichment and characterization of a nitric oxide-reducing microbial community in a continuous bioreactor.</title>
        <authorList>
            <person name="Garrido-Amador P."/>
            <person name="Stortenbeker N."/>
            <person name="Wessels H.J.C.T."/>
            <person name="Speth D.R."/>
            <person name="Garcia-Heredia I."/>
            <person name="Kartal B."/>
        </authorList>
    </citation>
    <scope>NUCLEOTIDE SEQUENCE</scope>
    <source>
        <strain evidence="8">MAG1</strain>
    </source>
</reference>
<gene>
    <name evidence="6 8" type="primary">rnpA</name>
    <name evidence="8" type="ORF">OHM77_09230</name>
</gene>
<dbReference type="EMBL" id="CP107246">
    <property type="protein sequence ID" value="WIM04883.1"/>
    <property type="molecule type" value="Genomic_DNA"/>
</dbReference>
<comment type="function">
    <text evidence="6">RNaseP catalyzes the removal of the 5'-leader sequence from pre-tRNA to produce the mature 5'-terminus. It can also cleave other RNA substrates such as 4.5S RNA. The protein component plays an auxiliary but essential role in vivo by binding to the 5'-leader sequence and broadening the substrate specificity of the ribozyme.</text>
</comment>
<dbReference type="HAMAP" id="MF_00227">
    <property type="entry name" value="RNase_P"/>
    <property type="match status" value="1"/>
</dbReference>
<keyword evidence="2 6" id="KW-0540">Nuclease</keyword>
<comment type="similarity">
    <text evidence="6">Belongs to the RnpA family.</text>
</comment>
<comment type="subunit">
    <text evidence="6">Consists of a catalytic RNA component (M1 or rnpB) and a protein subunit.</text>
</comment>
<dbReference type="Pfam" id="PF00825">
    <property type="entry name" value="Ribonuclease_P"/>
    <property type="match status" value="1"/>
</dbReference>
<dbReference type="Proteomes" id="UP001234916">
    <property type="component" value="Chromosome"/>
</dbReference>
<dbReference type="SUPFAM" id="SSF54211">
    <property type="entry name" value="Ribosomal protein S5 domain 2-like"/>
    <property type="match status" value="1"/>
</dbReference>
<dbReference type="NCBIfam" id="TIGR00188">
    <property type="entry name" value="rnpA"/>
    <property type="match status" value="1"/>
</dbReference>
<evidence type="ECO:0000256" key="4">
    <source>
        <dbReference type="ARBA" id="ARBA00022801"/>
    </source>
</evidence>
<dbReference type="GO" id="GO:0001682">
    <property type="term" value="P:tRNA 5'-leader removal"/>
    <property type="evidence" value="ECO:0007669"/>
    <property type="project" value="UniProtKB-UniRule"/>
</dbReference>
<dbReference type="GO" id="GO:0004526">
    <property type="term" value="F:ribonuclease P activity"/>
    <property type="evidence" value="ECO:0007669"/>
    <property type="project" value="UniProtKB-UniRule"/>
</dbReference>
<dbReference type="Gene3D" id="3.30.230.10">
    <property type="match status" value="1"/>
</dbReference>
<keyword evidence="1 6" id="KW-0819">tRNA processing</keyword>
<dbReference type="GO" id="GO:0000049">
    <property type="term" value="F:tRNA binding"/>
    <property type="evidence" value="ECO:0007669"/>
    <property type="project" value="UniProtKB-UniRule"/>
</dbReference>
<evidence type="ECO:0000256" key="5">
    <source>
        <dbReference type="ARBA" id="ARBA00022884"/>
    </source>
</evidence>
<dbReference type="KEGG" id="npv:OHM77_09230"/>
<dbReference type="GO" id="GO:0042781">
    <property type="term" value="F:3'-tRNA processing endoribonuclease activity"/>
    <property type="evidence" value="ECO:0007669"/>
    <property type="project" value="TreeGrafter"/>
</dbReference>